<dbReference type="EMBL" id="CM041537">
    <property type="protein sequence ID" value="KAI3370384.1"/>
    <property type="molecule type" value="Genomic_DNA"/>
</dbReference>
<comment type="caution">
    <text evidence="1">The sequence shown here is derived from an EMBL/GenBank/DDBJ whole genome shotgun (WGS) entry which is preliminary data.</text>
</comment>
<accession>A0ACB8WRG5</accession>
<evidence type="ECO:0000313" key="1">
    <source>
        <dbReference type="EMBL" id="KAI3370384.1"/>
    </source>
</evidence>
<reference evidence="1" key="1">
    <citation type="submission" date="2022-04" db="EMBL/GenBank/DDBJ databases">
        <title>Jade perch genome.</title>
        <authorList>
            <person name="Chao B."/>
        </authorList>
    </citation>
    <scope>NUCLEOTIDE SEQUENCE</scope>
    <source>
        <strain evidence="1">CB-2022</strain>
    </source>
</reference>
<protein>
    <submittedName>
        <fullName evidence="1">Uncharacterized protein</fullName>
    </submittedName>
</protein>
<name>A0ACB8WRG5_9TELE</name>
<evidence type="ECO:0000313" key="2">
    <source>
        <dbReference type="Proteomes" id="UP000831701"/>
    </source>
</evidence>
<gene>
    <name evidence="1" type="ORF">L3Q82_025152</name>
</gene>
<dbReference type="Proteomes" id="UP000831701">
    <property type="component" value="Chromosome 7"/>
</dbReference>
<organism evidence="1 2">
    <name type="scientific">Scortum barcoo</name>
    <name type="common">barcoo grunter</name>
    <dbReference type="NCBI Taxonomy" id="214431"/>
    <lineage>
        <taxon>Eukaryota</taxon>
        <taxon>Metazoa</taxon>
        <taxon>Chordata</taxon>
        <taxon>Craniata</taxon>
        <taxon>Vertebrata</taxon>
        <taxon>Euteleostomi</taxon>
        <taxon>Actinopterygii</taxon>
        <taxon>Neopterygii</taxon>
        <taxon>Teleostei</taxon>
        <taxon>Neoteleostei</taxon>
        <taxon>Acanthomorphata</taxon>
        <taxon>Eupercaria</taxon>
        <taxon>Centrarchiformes</taxon>
        <taxon>Terapontoidei</taxon>
        <taxon>Terapontidae</taxon>
        <taxon>Scortum</taxon>
    </lineage>
</organism>
<keyword evidence="2" id="KW-1185">Reference proteome</keyword>
<proteinExistence type="predicted"/>
<sequence length="751" mass="85161">MSFIKTNVVFTPATPPEGKVCRSLVNLPALNPERLKTAKALVDKAVKMHKVFSVRGPYPVIRAGLRARGWVEQRINRPHHHAHRRHSDEGRASSNDGGDSDDDDVYQIQQTPSSRPLPFLTQSRLVRNETVYFYWTNCRDAINTSSLQKEQIINHFATAGSFTTKVGLCVNLRNLHWFDSADPDTFFPRCYRLGAQDEKQAFIEDYRRTACTSLLKYIVEKEQGVQGEGLSHSIQAVQGRRKRSKQQSKPVVLSRMIDRALRVCQEFLDSLEHSDIDISLETPQTLTKEEWAEFIDSYYLVVHGGAEIENSDNFVTCCKAMLQRLVEVSPQLDIDGIHNIWIIKPGAKSRGRGIKCAKRLDQILRLVDGDPNLIKESKWVVQKYLERPLLIHDTKFDVRQWFLVTDWNPLTVWFYKKCYLRFSTQPYSLDTLDSSVHLCNNSIQRHLRPSQQRHQGIPSDNMWSDDQFRTFLSSQGRDAQWQTVVVPGMKKAVIHALQTSQDLMKSRKNTFELYGADFMLGRDLRPWLIEINASPTMAPSTPVTARLCTAVQEDTLRVVLDRRADRTANTGDFQLIFKQAAVEVPQYIGVNLLVEGFQIKSPCTLPPLRSSNRSTPKHRGPVKEKEPPVKEKEPAADKVKPLPKMLLKDAETQPKVTSSVALPPPPLPLEPPVPIPIPIETFTLHLPMTVRPVHLPISAQSHSVFLWKKRPEVSKVCSGKVQLCTAEKHQGPSLSLEITVPKQSRPAATAT</sequence>